<keyword evidence="4" id="KW-0460">Magnesium</keyword>
<dbReference type="SFLD" id="SFLDG01135">
    <property type="entry name" value="C1.5.6:_HAD__Beta-PGM__Phospha"/>
    <property type="match status" value="1"/>
</dbReference>
<dbReference type="InterPro" id="IPR051600">
    <property type="entry name" value="Beta-PGM-like"/>
</dbReference>
<accession>A0A2S9X7D9</accession>
<dbReference type="InterPro" id="IPR036412">
    <property type="entry name" value="HAD-like_sf"/>
</dbReference>
<dbReference type="InterPro" id="IPR023214">
    <property type="entry name" value="HAD_sf"/>
</dbReference>
<dbReference type="SUPFAM" id="SSF56784">
    <property type="entry name" value="HAD-like"/>
    <property type="match status" value="1"/>
</dbReference>
<dbReference type="PANTHER" id="PTHR46193">
    <property type="entry name" value="6-PHOSPHOGLUCONATE PHOSPHATASE"/>
    <property type="match status" value="1"/>
</dbReference>
<keyword evidence="3" id="KW-0479">Metal-binding</keyword>
<dbReference type="Gene3D" id="1.10.150.240">
    <property type="entry name" value="Putative phosphatase, domain 2"/>
    <property type="match status" value="1"/>
</dbReference>
<dbReference type="SFLD" id="SFLDS00003">
    <property type="entry name" value="Haloacid_Dehalogenase"/>
    <property type="match status" value="1"/>
</dbReference>
<comment type="similarity">
    <text evidence="2">Belongs to the HAD-like hydrolase superfamily. CbbY/CbbZ/Gph/YieH family.</text>
</comment>
<proteinExistence type="inferred from homology"/>
<name>A0A2S9X7D9_9NEIS</name>
<keyword evidence="5" id="KW-0119">Carbohydrate metabolism</keyword>
<protein>
    <submittedName>
        <fullName evidence="6">Haloacid dehalogenase</fullName>
    </submittedName>
</protein>
<evidence type="ECO:0000313" key="7">
    <source>
        <dbReference type="Proteomes" id="UP000239469"/>
    </source>
</evidence>
<dbReference type="EMBL" id="MTBD01000010">
    <property type="protein sequence ID" value="PRP71607.1"/>
    <property type="molecule type" value="Genomic_DNA"/>
</dbReference>
<dbReference type="SFLD" id="SFLDG01129">
    <property type="entry name" value="C1.5:_HAD__Beta-PGM__Phosphata"/>
    <property type="match status" value="1"/>
</dbReference>
<dbReference type="Gene3D" id="3.40.50.1000">
    <property type="entry name" value="HAD superfamily/HAD-like"/>
    <property type="match status" value="1"/>
</dbReference>
<dbReference type="RefSeq" id="WP_223253411.1">
    <property type="nucleotide sequence ID" value="NZ_MTBD01000010.1"/>
</dbReference>
<evidence type="ECO:0000256" key="4">
    <source>
        <dbReference type="ARBA" id="ARBA00022842"/>
    </source>
</evidence>
<dbReference type="NCBIfam" id="TIGR01509">
    <property type="entry name" value="HAD-SF-IA-v3"/>
    <property type="match status" value="1"/>
</dbReference>
<dbReference type="PANTHER" id="PTHR46193:SF18">
    <property type="entry name" value="HEXITOL PHOSPHATASE B"/>
    <property type="match status" value="1"/>
</dbReference>
<dbReference type="InterPro" id="IPR041492">
    <property type="entry name" value="HAD_2"/>
</dbReference>
<comment type="cofactor">
    <cofactor evidence="1">
        <name>Mg(2+)</name>
        <dbReference type="ChEBI" id="CHEBI:18420"/>
    </cofactor>
</comment>
<comment type="caution">
    <text evidence="6">The sequence shown here is derived from an EMBL/GenBank/DDBJ whole genome shotgun (WGS) entry which is preliminary data.</text>
</comment>
<dbReference type="CDD" id="cd07505">
    <property type="entry name" value="HAD_BPGM-like"/>
    <property type="match status" value="1"/>
</dbReference>
<evidence type="ECO:0000256" key="1">
    <source>
        <dbReference type="ARBA" id="ARBA00001946"/>
    </source>
</evidence>
<dbReference type="InterPro" id="IPR023198">
    <property type="entry name" value="PGP-like_dom2"/>
</dbReference>
<evidence type="ECO:0000256" key="5">
    <source>
        <dbReference type="ARBA" id="ARBA00023277"/>
    </source>
</evidence>
<dbReference type="Pfam" id="PF13419">
    <property type="entry name" value="HAD_2"/>
    <property type="match status" value="1"/>
</dbReference>
<evidence type="ECO:0000256" key="2">
    <source>
        <dbReference type="ARBA" id="ARBA00006171"/>
    </source>
</evidence>
<sequence>MNAKADFCLLFDLDGTLTHTDDLHFDAFATLMAEHGRALDHDTFLRHIVGATNEAIMARLFPGLPEQHLELAERKERLFRDSVTRLTPTPGAPELFDWAERHGVGIAVVTNAPRANAELMLAGLGLTDRVDALVIGDELAHGKPHPLPYQTGLTRLGGRADRACAFEDSPSGMRAAHAAGIHSYGIAGALPPQTLLDAGAAAVIADFTAPELWRWLERALG</sequence>
<reference evidence="6 7" key="1">
    <citation type="submission" date="2017-01" db="EMBL/GenBank/DDBJ databases">
        <title>New insights into the genetic diversity of Chromobacterium isolated from tropical freshwater lake.</title>
        <authorList>
            <person name="Santos A.B."/>
            <person name="Nascimento A.M."/>
            <person name="Da Silva P.C."/>
        </authorList>
    </citation>
    <scope>NUCLEOTIDE SEQUENCE [LARGE SCALE GENOMIC DNA]</scope>
    <source>
        <strain evidence="6 7">56AF</strain>
    </source>
</reference>
<dbReference type="InterPro" id="IPR006439">
    <property type="entry name" value="HAD-SF_hydro_IA"/>
</dbReference>
<dbReference type="Proteomes" id="UP000239469">
    <property type="component" value="Unassembled WGS sequence"/>
</dbReference>
<evidence type="ECO:0000256" key="3">
    <source>
        <dbReference type="ARBA" id="ARBA00022723"/>
    </source>
</evidence>
<evidence type="ECO:0000313" key="6">
    <source>
        <dbReference type="EMBL" id="PRP71607.1"/>
    </source>
</evidence>
<organism evidence="6 7">
    <name type="scientific">Chromobacterium amazonense</name>
    <dbReference type="NCBI Taxonomy" id="1382803"/>
    <lineage>
        <taxon>Bacteria</taxon>
        <taxon>Pseudomonadati</taxon>
        <taxon>Pseudomonadota</taxon>
        <taxon>Betaproteobacteria</taxon>
        <taxon>Neisseriales</taxon>
        <taxon>Chromobacteriaceae</taxon>
        <taxon>Chromobacterium</taxon>
    </lineage>
</organism>
<dbReference type="GO" id="GO:0003824">
    <property type="term" value="F:catalytic activity"/>
    <property type="evidence" value="ECO:0007669"/>
    <property type="project" value="UniProtKB-ARBA"/>
</dbReference>
<gene>
    <name evidence="6" type="ORF">BUE93_06380</name>
</gene>
<dbReference type="GO" id="GO:0046872">
    <property type="term" value="F:metal ion binding"/>
    <property type="evidence" value="ECO:0007669"/>
    <property type="project" value="UniProtKB-KW"/>
</dbReference>
<dbReference type="AlphaFoldDB" id="A0A2S9X7D9"/>